<evidence type="ECO:0000313" key="2">
    <source>
        <dbReference type="EMBL" id="RHN72348.1"/>
    </source>
</evidence>
<organism evidence="2">
    <name type="scientific">Medicago truncatula</name>
    <name type="common">Barrel medic</name>
    <name type="synonym">Medicago tribuloides</name>
    <dbReference type="NCBI Taxonomy" id="3880"/>
    <lineage>
        <taxon>Eukaryota</taxon>
        <taxon>Viridiplantae</taxon>
        <taxon>Streptophyta</taxon>
        <taxon>Embryophyta</taxon>
        <taxon>Tracheophyta</taxon>
        <taxon>Spermatophyta</taxon>
        <taxon>Magnoliopsida</taxon>
        <taxon>eudicotyledons</taxon>
        <taxon>Gunneridae</taxon>
        <taxon>Pentapetalae</taxon>
        <taxon>rosids</taxon>
        <taxon>fabids</taxon>
        <taxon>Fabales</taxon>
        <taxon>Fabaceae</taxon>
        <taxon>Papilionoideae</taxon>
        <taxon>50 kb inversion clade</taxon>
        <taxon>NPAAA clade</taxon>
        <taxon>Hologalegina</taxon>
        <taxon>IRL clade</taxon>
        <taxon>Trifolieae</taxon>
        <taxon>Medicago</taxon>
    </lineage>
</organism>
<reference evidence="2" key="1">
    <citation type="journal article" date="2018" name="Nat. Plants">
        <title>Whole-genome landscape of Medicago truncatula symbiotic genes.</title>
        <authorList>
            <person name="Pecrix Y."/>
            <person name="Gamas P."/>
            <person name="Carrere S."/>
        </authorList>
    </citation>
    <scope>NUCLEOTIDE SEQUENCE</scope>
    <source>
        <tissue evidence="2">Leaves</tissue>
    </source>
</reference>
<dbReference type="EC" id="1.14.13.8" evidence="2"/>
<accession>A0A396J745</accession>
<dbReference type="Gramene" id="rna8050">
    <property type="protein sequence ID" value="RHN72348.1"/>
    <property type="gene ID" value="gene8050"/>
</dbReference>
<dbReference type="GO" id="GO:0004497">
    <property type="term" value="F:monooxygenase activity"/>
    <property type="evidence" value="ECO:0007669"/>
    <property type="project" value="UniProtKB-KW"/>
</dbReference>
<proteinExistence type="predicted"/>
<sequence>MTTLLLTCYEGPEGKPCTMIVRRLHWILPHFWIWGVPFFMFYSTRSAQFLHQTPNQGLLKTLVRFLLSPMVNKLNKYAS</sequence>
<dbReference type="AlphaFoldDB" id="A0A396J745"/>
<keyword evidence="1" id="KW-0472">Membrane</keyword>
<name>A0A396J745_MEDTR</name>
<gene>
    <name evidence="2" type="ORF">MtrunA17_Chr2g0286691</name>
</gene>
<keyword evidence="1" id="KW-1133">Transmembrane helix</keyword>
<feature type="transmembrane region" description="Helical" evidence="1">
    <location>
        <begin position="24"/>
        <end position="42"/>
    </location>
</feature>
<keyword evidence="2" id="KW-0503">Monooxygenase</keyword>
<dbReference type="Proteomes" id="UP000265566">
    <property type="component" value="Chromosome 2"/>
</dbReference>
<protein>
    <submittedName>
        <fullName evidence="2">Putative flavin-containing monooxygenase</fullName>
        <ecNumber evidence="2">1.14.13.8</ecNumber>
    </submittedName>
</protein>
<dbReference type="EMBL" id="PSQE01000002">
    <property type="protein sequence ID" value="RHN72348.1"/>
    <property type="molecule type" value="Genomic_DNA"/>
</dbReference>
<keyword evidence="1" id="KW-0812">Transmembrane</keyword>
<evidence type="ECO:0000256" key="1">
    <source>
        <dbReference type="SAM" id="Phobius"/>
    </source>
</evidence>
<comment type="caution">
    <text evidence="2">The sequence shown here is derived from an EMBL/GenBank/DDBJ whole genome shotgun (WGS) entry which is preliminary data.</text>
</comment>
<keyword evidence="2" id="KW-0560">Oxidoreductase</keyword>